<evidence type="ECO:0000256" key="1">
    <source>
        <dbReference type="SAM" id="Phobius"/>
    </source>
</evidence>
<sequence length="124" mass="14277">MSDENHELEAHRPFVRDVNQEVSGVYGWGGFSILLTLSAWIGGVFLMNAETRVFSWLLALVVLLAGLKVLSGVLRKRRARTRERVSAYCDTNELQVEELREYFRQDDTYPFFMAVFEEPGKKTT</sequence>
<reference evidence="2 3" key="1">
    <citation type="submission" date="2019-08" db="EMBL/GenBank/DDBJ databases">
        <authorList>
            <person name="Liang Q."/>
        </authorList>
    </citation>
    <scope>NUCLEOTIDE SEQUENCE [LARGE SCALE GENOMIC DNA]</scope>
    <source>
        <strain evidence="2 3">V1718</strain>
    </source>
</reference>
<keyword evidence="1" id="KW-1133">Transmembrane helix</keyword>
<name>A0A5B8XV59_9DELT</name>
<keyword evidence="3" id="KW-1185">Reference proteome</keyword>
<keyword evidence="1" id="KW-0472">Membrane</keyword>
<protein>
    <submittedName>
        <fullName evidence="2">Uncharacterized protein</fullName>
    </submittedName>
</protein>
<gene>
    <name evidence="2" type="ORF">FRD01_19945</name>
</gene>
<evidence type="ECO:0000313" key="3">
    <source>
        <dbReference type="Proteomes" id="UP000321595"/>
    </source>
</evidence>
<keyword evidence="1" id="KW-0812">Transmembrane</keyword>
<accession>A0A5B8XV59</accession>
<dbReference type="EMBL" id="CP042467">
    <property type="protein sequence ID" value="QED29465.1"/>
    <property type="molecule type" value="Genomic_DNA"/>
</dbReference>
<proteinExistence type="predicted"/>
<dbReference type="RefSeq" id="WP_146962698.1">
    <property type="nucleotide sequence ID" value="NZ_CP042467.1"/>
</dbReference>
<feature type="transmembrane region" description="Helical" evidence="1">
    <location>
        <begin position="53"/>
        <end position="74"/>
    </location>
</feature>
<organism evidence="2 3">
    <name type="scientific">Microvenator marinus</name>
    <dbReference type="NCBI Taxonomy" id="2600177"/>
    <lineage>
        <taxon>Bacteria</taxon>
        <taxon>Deltaproteobacteria</taxon>
        <taxon>Bradymonadales</taxon>
        <taxon>Microvenatoraceae</taxon>
        <taxon>Microvenator</taxon>
    </lineage>
</organism>
<feature type="transmembrane region" description="Helical" evidence="1">
    <location>
        <begin position="25"/>
        <end position="47"/>
    </location>
</feature>
<dbReference type="Proteomes" id="UP000321595">
    <property type="component" value="Chromosome"/>
</dbReference>
<dbReference type="KEGG" id="bbae:FRD01_19945"/>
<evidence type="ECO:0000313" key="2">
    <source>
        <dbReference type="EMBL" id="QED29465.1"/>
    </source>
</evidence>
<dbReference type="AlphaFoldDB" id="A0A5B8XV59"/>